<organism evidence="1 2">
    <name type="scientific">Brachionus plicatilis</name>
    <name type="common">Marine rotifer</name>
    <name type="synonym">Brachionus muelleri</name>
    <dbReference type="NCBI Taxonomy" id="10195"/>
    <lineage>
        <taxon>Eukaryota</taxon>
        <taxon>Metazoa</taxon>
        <taxon>Spiralia</taxon>
        <taxon>Gnathifera</taxon>
        <taxon>Rotifera</taxon>
        <taxon>Eurotatoria</taxon>
        <taxon>Monogononta</taxon>
        <taxon>Pseudotrocha</taxon>
        <taxon>Ploima</taxon>
        <taxon>Brachionidae</taxon>
        <taxon>Brachionus</taxon>
    </lineage>
</organism>
<proteinExistence type="predicted"/>
<gene>
    <name evidence="1" type="ORF">BpHYR1_038202</name>
</gene>
<name>A0A3M7TAD3_BRAPC</name>
<accession>A0A3M7TAD3</accession>
<evidence type="ECO:0000313" key="2">
    <source>
        <dbReference type="Proteomes" id="UP000276133"/>
    </source>
</evidence>
<dbReference type="AlphaFoldDB" id="A0A3M7TAD3"/>
<protein>
    <submittedName>
        <fullName evidence="1">Uncharacterized protein</fullName>
    </submittedName>
</protein>
<comment type="caution">
    <text evidence="1">The sequence shown here is derived from an EMBL/GenBank/DDBJ whole genome shotgun (WGS) entry which is preliminary data.</text>
</comment>
<keyword evidence="2" id="KW-1185">Reference proteome</keyword>
<dbReference type="Proteomes" id="UP000276133">
    <property type="component" value="Unassembled WGS sequence"/>
</dbReference>
<evidence type="ECO:0000313" key="1">
    <source>
        <dbReference type="EMBL" id="RNA44868.1"/>
    </source>
</evidence>
<sequence>MDLTESSTSVLNRLIRGMRMILKNANAQDQKKNNCRFFRYIQHENNENNEEGAKLSKKVKIYPFDNSILRKITKLTENPKNEKEIYYEKADCLFN</sequence>
<reference evidence="1 2" key="1">
    <citation type="journal article" date="2018" name="Sci. Rep.">
        <title>Genomic signatures of local adaptation to the degree of environmental predictability in rotifers.</title>
        <authorList>
            <person name="Franch-Gras L."/>
            <person name="Hahn C."/>
            <person name="Garcia-Roger E.M."/>
            <person name="Carmona M.J."/>
            <person name="Serra M."/>
            <person name="Gomez A."/>
        </authorList>
    </citation>
    <scope>NUCLEOTIDE SEQUENCE [LARGE SCALE GENOMIC DNA]</scope>
    <source>
        <strain evidence="1">HYR1</strain>
    </source>
</reference>
<dbReference type="EMBL" id="REGN01000050">
    <property type="protein sequence ID" value="RNA44868.1"/>
    <property type="molecule type" value="Genomic_DNA"/>
</dbReference>